<dbReference type="GO" id="GO:0046872">
    <property type="term" value="F:metal ion binding"/>
    <property type="evidence" value="ECO:0007669"/>
    <property type="project" value="UniProtKB-UniRule"/>
</dbReference>
<dbReference type="OrthoDB" id="9792792at2"/>
<comment type="caution">
    <text evidence="7">The sequence shown here is derived from an EMBL/GenBank/DDBJ whole genome shotgun (WGS) entry which is preliminary data.</text>
</comment>
<keyword evidence="8" id="KW-1185">Reference proteome</keyword>
<feature type="binding site" evidence="6">
    <location>
        <position position="64"/>
    </location>
    <ligand>
        <name>a divalent metal cation</name>
        <dbReference type="ChEBI" id="CHEBI:60240"/>
        <label>2</label>
    </ligand>
</feature>
<dbReference type="InterPro" id="IPR017221">
    <property type="entry name" value="DUF34/NIF3_bac"/>
</dbReference>
<sequence>MQLDEFISTIEKDAPPGQALEWDNSGMQVATSRSHIKTVGMCLDPLPENISQALEKNCDFILCHHPLSIKPRLPDKVDTFHHVLSLLFQADTALYSAHTSLDVNSSGPVSWLLREMDLENPRIIMPTGRVHHEQLRFHPPVELSGRKKALLHDVEQIYEENGHISRVLVRSELADRFLQRLEADAGPVDCQRRYSPGDDMIFGLGLMGSWKEKVSFFSFMDRLQSVLGMENFVCMGQRPAYVQKVAYCPGSGGDLASRAFAMGADVFLTGDVKYHQALDIQGTGFVLDVGHFILEEKMMYSWYQSLERTVPGINFHYIKGKTPMHISGVHALKSV</sequence>
<dbReference type="PANTHER" id="PTHR13799:SF14">
    <property type="entry name" value="GTP CYCLOHYDROLASE 1 TYPE 2 HOMOLOG"/>
    <property type="match status" value="1"/>
</dbReference>
<dbReference type="AlphaFoldDB" id="D6SME9"/>
<dbReference type="PANTHER" id="PTHR13799">
    <property type="entry name" value="NGG1 INTERACTING FACTOR 3"/>
    <property type="match status" value="1"/>
</dbReference>
<dbReference type="SUPFAM" id="SSF102705">
    <property type="entry name" value="NIF3 (NGG1p interacting factor 3)-like"/>
    <property type="match status" value="1"/>
</dbReference>
<dbReference type="RefSeq" id="WP_008868989.1">
    <property type="nucleotide sequence ID" value="NZ_ACJN02000001.1"/>
</dbReference>
<dbReference type="InterPro" id="IPR036069">
    <property type="entry name" value="DUF34/NIF3_sf"/>
</dbReference>
<evidence type="ECO:0000256" key="6">
    <source>
        <dbReference type="PIRSR" id="PIRSR602678-1"/>
    </source>
</evidence>
<name>D6SME9_9BACT</name>
<dbReference type="eggNOG" id="COG0327">
    <property type="taxonomic scope" value="Bacteria"/>
</dbReference>
<feature type="binding site" evidence="6">
    <location>
        <position position="102"/>
    </location>
    <ligand>
        <name>a divalent metal cation</name>
        <dbReference type="ChEBI" id="CHEBI:60240"/>
        <label>1</label>
    </ligand>
</feature>
<feature type="binding site" evidence="6">
    <location>
        <position position="291"/>
    </location>
    <ligand>
        <name>a divalent metal cation</name>
        <dbReference type="ChEBI" id="CHEBI:60240"/>
        <label>1</label>
    </ligand>
</feature>
<evidence type="ECO:0000256" key="5">
    <source>
        <dbReference type="PIRNR" id="PIRNR037489"/>
    </source>
</evidence>
<evidence type="ECO:0000313" key="8">
    <source>
        <dbReference type="Proteomes" id="UP000005496"/>
    </source>
</evidence>
<dbReference type="InterPro" id="IPR002678">
    <property type="entry name" value="DUF34/NIF3"/>
</dbReference>
<dbReference type="PIRSF" id="PIRSF037489">
    <property type="entry name" value="UCP037489_NIF3_YqfO"/>
    <property type="match status" value="1"/>
</dbReference>
<gene>
    <name evidence="7" type="ORF">Dthio_PD3299</name>
</gene>
<dbReference type="Proteomes" id="UP000005496">
    <property type="component" value="Unassembled WGS sequence"/>
</dbReference>
<dbReference type="EMBL" id="ACJN02000001">
    <property type="protein sequence ID" value="EFI35860.1"/>
    <property type="molecule type" value="Genomic_DNA"/>
</dbReference>
<evidence type="ECO:0000313" key="7">
    <source>
        <dbReference type="EMBL" id="EFI35860.1"/>
    </source>
</evidence>
<reference evidence="7" key="1">
    <citation type="submission" date="2010-05" db="EMBL/GenBank/DDBJ databases">
        <title>The draft genome of Desulfonatronospira thiodismutans ASO3-1.</title>
        <authorList>
            <consortium name="US DOE Joint Genome Institute (JGI-PGF)"/>
            <person name="Lucas S."/>
            <person name="Copeland A."/>
            <person name="Lapidus A."/>
            <person name="Cheng J.-F."/>
            <person name="Bruce D."/>
            <person name="Goodwin L."/>
            <person name="Pitluck S."/>
            <person name="Chertkov O."/>
            <person name="Brettin T."/>
            <person name="Detter J.C."/>
            <person name="Han C."/>
            <person name="Land M.L."/>
            <person name="Hauser L."/>
            <person name="Kyrpides N."/>
            <person name="Mikhailova N."/>
            <person name="Muyzer G."/>
            <person name="Woyke T."/>
        </authorList>
    </citation>
    <scope>NUCLEOTIDE SEQUENCE [LARGE SCALE GENOMIC DNA]</scope>
    <source>
        <strain evidence="7">ASO3-1</strain>
    </source>
</reference>
<organism evidence="7 8">
    <name type="scientific">Desulfonatronospira thiodismutans ASO3-1</name>
    <dbReference type="NCBI Taxonomy" id="555779"/>
    <lineage>
        <taxon>Bacteria</taxon>
        <taxon>Pseudomonadati</taxon>
        <taxon>Thermodesulfobacteriota</taxon>
        <taxon>Desulfovibrionia</taxon>
        <taxon>Desulfovibrionales</taxon>
        <taxon>Desulfonatronovibrionaceae</taxon>
        <taxon>Desulfonatronospira</taxon>
    </lineage>
</organism>
<comment type="similarity">
    <text evidence="1 5">Belongs to the GTP cyclohydrolase I type 2/NIF3 family.</text>
</comment>
<feature type="binding site" evidence="6">
    <location>
        <position position="295"/>
    </location>
    <ligand>
        <name>a divalent metal cation</name>
        <dbReference type="ChEBI" id="CHEBI:60240"/>
        <label>1</label>
    </ligand>
</feature>
<comment type="subunit">
    <text evidence="2">Homohexamer.</text>
</comment>
<keyword evidence="4 5" id="KW-0479">Metal-binding</keyword>
<proteinExistence type="inferred from homology"/>
<accession>D6SME9</accession>
<dbReference type="Gene3D" id="3.40.1390.30">
    <property type="entry name" value="NIF3 (NGG1p interacting factor 3)-like"/>
    <property type="match status" value="2"/>
</dbReference>
<protein>
    <recommendedName>
        <fullName evidence="3 5">GTP cyclohydrolase 1 type 2 homolog</fullName>
    </recommendedName>
</protein>
<evidence type="ECO:0000256" key="1">
    <source>
        <dbReference type="ARBA" id="ARBA00006964"/>
    </source>
</evidence>
<evidence type="ECO:0000256" key="2">
    <source>
        <dbReference type="ARBA" id="ARBA00011643"/>
    </source>
</evidence>
<dbReference type="Pfam" id="PF01784">
    <property type="entry name" value="DUF34_NIF3"/>
    <property type="match status" value="1"/>
</dbReference>
<evidence type="ECO:0000256" key="4">
    <source>
        <dbReference type="ARBA" id="ARBA00022723"/>
    </source>
</evidence>
<dbReference type="NCBIfam" id="TIGR00486">
    <property type="entry name" value="YbgI_SA1388"/>
    <property type="match status" value="1"/>
</dbReference>
<dbReference type="FunFam" id="3.40.1390.30:FF:000001">
    <property type="entry name" value="GTP cyclohydrolase 1 type 2"/>
    <property type="match status" value="1"/>
</dbReference>
<evidence type="ECO:0000256" key="3">
    <source>
        <dbReference type="ARBA" id="ARBA00022112"/>
    </source>
</evidence>
<feature type="binding site" evidence="6">
    <location>
        <position position="65"/>
    </location>
    <ligand>
        <name>a divalent metal cation</name>
        <dbReference type="ChEBI" id="CHEBI:60240"/>
        <label>1</label>
    </ligand>
</feature>
<dbReference type="GO" id="GO:0005737">
    <property type="term" value="C:cytoplasm"/>
    <property type="evidence" value="ECO:0007669"/>
    <property type="project" value="TreeGrafter"/>
</dbReference>